<proteinExistence type="predicted"/>
<dbReference type="AlphaFoldDB" id="A0AAD9N8Z5"/>
<gene>
    <name evidence="1" type="ORF">LSH36_115g05062</name>
</gene>
<dbReference type="EMBL" id="JAODUP010000115">
    <property type="protein sequence ID" value="KAK2161512.1"/>
    <property type="molecule type" value="Genomic_DNA"/>
</dbReference>
<accession>A0AAD9N8Z5</accession>
<keyword evidence="2" id="KW-1185">Reference proteome</keyword>
<organism evidence="1 2">
    <name type="scientific">Paralvinella palmiformis</name>
    <dbReference type="NCBI Taxonomy" id="53620"/>
    <lineage>
        <taxon>Eukaryota</taxon>
        <taxon>Metazoa</taxon>
        <taxon>Spiralia</taxon>
        <taxon>Lophotrochozoa</taxon>
        <taxon>Annelida</taxon>
        <taxon>Polychaeta</taxon>
        <taxon>Sedentaria</taxon>
        <taxon>Canalipalpata</taxon>
        <taxon>Terebellida</taxon>
        <taxon>Terebelliformia</taxon>
        <taxon>Alvinellidae</taxon>
        <taxon>Paralvinella</taxon>
    </lineage>
</organism>
<evidence type="ECO:0000313" key="2">
    <source>
        <dbReference type="Proteomes" id="UP001208570"/>
    </source>
</evidence>
<dbReference type="Proteomes" id="UP001208570">
    <property type="component" value="Unassembled WGS sequence"/>
</dbReference>
<name>A0AAD9N8Z5_9ANNE</name>
<protein>
    <submittedName>
        <fullName evidence="1">Uncharacterized protein</fullName>
    </submittedName>
</protein>
<dbReference type="InterPro" id="IPR015943">
    <property type="entry name" value="WD40/YVTN_repeat-like_dom_sf"/>
</dbReference>
<reference evidence="1" key="1">
    <citation type="journal article" date="2023" name="Mol. Biol. Evol.">
        <title>Third-Generation Sequencing Reveals the Adaptive Role of the Epigenome in Three Deep-Sea Polychaetes.</title>
        <authorList>
            <person name="Perez M."/>
            <person name="Aroh O."/>
            <person name="Sun Y."/>
            <person name="Lan Y."/>
            <person name="Juniper S.K."/>
            <person name="Young C.R."/>
            <person name="Angers B."/>
            <person name="Qian P.Y."/>
        </authorList>
    </citation>
    <scope>NUCLEOTIDE SEQUENCE</scope>
    <source>
        <strain evidence="1">P08H-3</strain>
    </source>
</reference>
<sequence length="363" mass="40034">MAGIRTSDLQYSMTITIGTQYIRRRSQLLRENAKQDRQYPQKESSSVAHLLQGLGNLIVEVQCKIHQQMIGCSGNLGGITKSEKLDVSIRKEYLRIRALLLGQRYGVAPMSEQSSLRSRTVSLRSISKQTQESMESIDMVGRSYAERCFRQTDGTHGFDASYSVVPTKSAEASSSSIGYSPRKYHVGHMFPKSSRNLVEPVDINVVPTVCAEASRAMAGDKTIGENYAFAGMHHIFDQHKAAVTSVKFAIDDISRLACCSLDGTISICQVIPPPATVICTLQGHIKGVTDDIDKSVISSFLSRFADDMQIGKDEPQIHGYTTQRRAETSSLLDMVQIADALHRQEGGDYESITAGGHPWQPRD</sequence>
<evidence type="ECO:0000313" key="1">
    <source>
        <dbReference type="EMBL" id="KAK2161512.1"/>
    </source>
</evidence>
<dbReference type="Gene3D" id="2.130.10.10">
    <property type="entry name" value="YVTN repeat-like/Quinoprotein amine dehydrogenase"/>
    <property type="match status" value="1"/>
</dbReference>
<comment type="caution">
    <text evidence="1">The sequence shown here is derived from an EMBL/GenBank/DDBJ whole genome shotgun (WGS) entry which is preliminary data.</text>
</comment>
<dbReference type="SUPFAM" id="SSF50978">
    <property type="entry name" value="WD40 repeat-like"/>
    <property type="match status" value="1"/>
</dbReference>
<dbReference type="InterPro" id="IPR036322">
    <property type="entry name" value="WD40_repeat_dom_sf"/>
</dbReference>